<dbReference type="SUPFAM" id="SSF54913">
    <property type="entry name" value="GlnB-like"/>
    <property type="match status" value="1"/>
</dbReference>
<gene>
    <name evidence="2" type="ORF">SJ2017_0507</name>
</gene>
<dbReference type="Gene3D" id="3.30.70.120">
    <property type="match status" value="1"/>
</dbReference>
<name>A0ABN4YEW2_9GAMM</name>
<dbReference type="RefSeq" id="WP_055022861.1">
    <property type="nucleotide sequence ID" value="NZ_CANMJJ010000003.1"/>
</dbReference>
<dbReference type="EMBL" id="CP020472">
    <property type="protein sequence ID" value="ARD20845.1"/>
    <property type="molecule type" value="Genomic_DNA"/>
</dbReference>
<evidence type="ECO:0000256" key="1">
    <source>
        <dbReference type="ARBA" id="ARBA00010169"/>
    </source>
</evidence>
<protein>
    <submittedName>
        <fullName evidence="2">CutA1 divalent ion tolerance protein</fullName>
    </submittedName>
</protein>
<keyword evidence="3" id="KW-1185">Reference proteome</keyword>
<dbReference type="InterPro" id="IPR015867">
    <property type="entry name" value="N-reg_PII/ATP_PRibTrfase_C"/>
</dbReference>
<evidence type="ECO:0000313" key="3">
    <source>
        <dbReference type="Proteomes" id="UP000191820"/>
    </source>
</evidence>
<dbReference type="PANTHER" id="PTHR23419:SF8">
    <property type="entry name" value="FI09726P"/>
    <property type="match status" value="1"/>
</dbReference>
<sequence>MSAAYLLVITTCPDIASAKKLASALVDAKLAACVQLYPQMESVYVWEDEVCHSSEVGMHIKCLASHYDAIEQLVIQQHPYEVPELIAVPIAQGLPNYLQWIKETSQS</sequence>
<proteinExistence type="inferred from homology"/>
<dbReference type="PANTHER" id="PTHR23419">
    <property type="entry name" value="DIVALENT CATION TOLERANCE CUTA-RELATED"/>
    <property type="match status" value="1"/>
</dbReference>
<organism evidence="2 3">
    <name type="scientific">Shewanella japonica</name>
    <dbReference type="NCBI Taxonomy" id="93973"/>
    <lineage>
        <taxon>Bacteria</taxon>
        <taxon>Pseudomonadati</taxon>
        <taxon>Pseudomonadota</taxon>
        <taxon>Gammaproteobacteria</taxon>
        <taxon>Alteromonadales</taxon>
        <taxon>Shewanellaceae</taxon>
        <taxon>Shewanella</taxon>
    </lineage>
</organism>
<accession>A0ABN4YEW2</accession>
<dbReference type="Pfam" id="PF03091">
    <property type="entry name" value="CutA1"/>
    <property type="match status" value="1"/>
</dbReference>
<comment type="similarity">
    <text evidence="1">Belongs to the CutA family.</text>
</comment>
<dbReference type="Proteomes" id="UP000191820">
    <property type="component" value="Chromosome"/>
</dbReference>
<dbReference type="InterPro" id="IPR011322">
    <property type="entry name" value="N-reg_PII-like_a/b"/>
</dbReference>
<reference evidence="2 3" key="1">
    <citation type="submission" date="2017-03" db="EMBL/GenBank/DDBJ databases">
        <title>Genome sequencing of Shewanella japonica KCTC 22435.</title>
        <authorList>
            <person name="Kim K.M."/>
        </authorList>
    </citation>
    <scope>NUCLEOTIDE SEQUENCE [LARGE SCALE GENOMIC DNA]</scope>
    <source>
        <strain evidence="2 3">KCTC 22435</strain>
    </source>
</reference>
<dbReference type="InterPro" id="IPR004323">
    <property type="entry name" value="Ion_tolerance_CutA"/>
</dbReference>
<evidence type="ECO:0000313" key="2">
    <source>
        <dbReference type="EMBL" id="ARD20845.1"/>
    </source>
</evidence>